<evidence type="ECO:0000256" key="4">
    <source>
        <dbReference type="ARBA" id="ARBA00023043"/>
    </source>
</evidence>
<dbReference type="PROSITE" id="PS50297">
    <property type="entry name" value="ANK_REP_REGION"/>
    <property type="match status" value="2"/>
</dbReference>
<evidence type="ECO:0000256" key="7">
    <source>
        <dbReference type="PROSITE-ProRule" id="PRU00023"/>
    </source>
</evidence>
<evidence type="ECO:0000313" key="10">
    <source>
        <dbReference type="EMBL" id="EFO21912.2"/>
    </source>
</evidence>
<dbReference type="SUPFAM" id="SSF52151">
    <property type="entry name" value="FabD/lysophospholipase-like"/>
    <property type="match status" value="1"/>
</dbReference>
<feature type="domain" description="PNPLA" evidence="9">
    <location>
        <begin position="476"/>
        <end position="654"/>
    </location>
</feature>
<dbReference type="GO" id="GO:2000304">
    <property type="term" value="P:positive regulation of ceramide biosynthetic process"/>
    <property type="evidence" value="ECO:0007669"/>
    <property type="project" value="TreeGrafter"/>
</dbReference>
<dbReference type="OMA" id="IWKCARY"/>
<keyword evidence="4 7" id="KW-0040">ANK repeat</keyword>
<dbReference type="SUPFAM" id="SSF48403">
    <property type="entry name" value="Ankyrin repeat"/>
    <property type="match status" value="1"/>
</dbReference>
<evidence type="ECO:0000256" key="6">
    <source>
        <dbReference type="ARBA" id="ARBA00023422"/>
    </source>
</evidence>
<feature type="short sequence motif" description="DGA/G" evidence="8">
    <location>
        <begin position="641"/>
        <end position="643"/>
    </location>
</feature>
<reference evidence="10" key="1">
    <citation type="submission" date="2012-04" db="EMBL/GenBank/DDBJ databases">
        <title>The Genome Sequence of Loa loa.</title>
        <authorList>
            <consortium name="The Broad Institute Genome Sequencing Platform"/>
            <consortium name="Broad Institute Genome Sequencing Center for Infectious Disease"/>
            <person name="Nutman T.B."/>
            <person name="Fink D.L."/>
            <person name="Russ C."/>
            <person name="Young S."/>
            <person name="Zeng Q."/>
            <person name="Gargeya S."/>
            <person name="Alvarado L."/>
            <person name="Berlin A."/>
            <person name="Chapman S.B."/>
            <person name="Chen Z."/>
            <person name="Freedman E."/>
            <person name="Gellesch M."/>
            <person name="Goldberg J."/>
            <person name="Griggs A."/>
            <person name="Gujja S."/>
            <person name="Heilman E.R."/>
            <person name="Heiman D."/>
            <person name="Howarth C."/>
            <person name="Mehta T."/>
            <person name="Neiman D."/>
            <person name="Pearson M."/>
            <person name="Roberts A."/>
            <person name="Saif S."/>
            <person name="Shea T."/>
            <person name="Shenoy N."/>
            <person name="Sisk P."/>
            <person name="Stolte C."/>
            <person name="Sykes S."/>
            <person name="White J."/>
            <person name="Yandava C."/>
            <person name="Haas B."/>
            <person name="Henn M.R."/>
            <person name="Nusbaum C."/>
            <person name="Birren B."/>
        </authorList>
    </citation>
    <scope>NUCLEOTIDE SEQUENCE [LARGE SCALE GENOMIC DNA]</scope>
</reference>
<dbReference type="InterPro" id="IPR016035">
    <property type="entry name" value="Acyl_Trfase/lysoPLipase"/>
</dbReference>
<dbReference type="InterPro" id="IPR002641">
    <property type="entry name" value="PNPLA_dom"/>
</dbReference>
<evidence type="ECO:0000259" key="9">
    <source>
        <dbReference type="PROSITE" id="PS51635"/>
    </source>
</evidence>
<dbReference type="GO" id="GO:0052816">
    <property type="term" value="F:long-chain fatty acyl-CoA hydrolase activity"/>
    <property type="evidence" value="ECO:0007669"/>
    <property type="project" value="TreeGrafter"/>
</dbReference>
<dbReference type="PROSITE" id="PS50088">
    <property type="entry name" value="ANK_REPEAT"/>
    <property type="match status" value="3"/>
</dbReference>
<dbReference type="PANTHER" id="PTHR24139:SF34">
    <property type="entry name" value="85_88 KDA CALCIUM-INDEPENDENT PHOSPHOLIPASE A2"/>
    <property type="match status" value="1"/>
</dbReference>
<evidence type="ECO:0000256" key="8">
    <source>
        <dbReference type="PROSITE-ProRule" id="PRU01161"/>
    </source>
</evidence>
<feature type="short sequence motif" description="GXSXG" evidence="8">
    <location>
        <begin position="512"/>
        <end position="516"/>
    </location>
</feature>
<evidence type="ECO:0000256" key="3">
    <source>
        <dbReference type="ARBA" id="ARBA00022801"/>
    </source>
</evidence>
<keyword evidence="8" id="KW-0442">Lipid degradation</keyword>
<dbReference type="EC" id="3.1.1.4" evidence="1"/>
<dbReference type="CTD" id="9943988"/>
<feature type="active site" description="Proton acceptor" evidence="8">
    <location>
        <position position="641"/>
    </location>
</feature>
<dbReference type="GO" id="GO:0047499">
    <property type="term" value="F:calcium-independent phospholipase A2 activity"/>
    <property type="evidence" value="ECO:0007669"/>
    <property type="project" value="InterPro"/>
</dbReference>
<dbReference type="InterPro" id="IPR047148">
    <property type="entry name" value="PLPL9"/>
</dbReference>
<keyword evidence="2" id="KW-0677">Repeat</keyword>
<gene>
    <name evidence="10" type="ORF">LOAG_06574</name>
</gene>
<name>A0A1S0TY53_LOALO</name>
<dbReference type="GO" id="GO:0005739">
    <property type="term" value="C:mitochondrion"/>
    <property type="evidence" value="ECO:0007669"/>
    <property type="project" value="TreeGrafter"/>
</dbReference>
<dbReference type="InParanoid" id="A0A1S0TY53"/>
<dbReference type="RefSeq" id="XP_020302566.1">
    <property type="nucleotide sequence ID" value="XM_020447177.1"/>
</dbReference>
<dbReference type="InterPro" id="IPR002110">
    <property type="entry name" value="Ankyrin_rpt"/>
</dbReference>
<feature type="repeat" description="ANK" evidence="7">
    <location>
        <begin position="347"/>
        <end position="379"/>
    </location>
</feature>
<comment type="catalytic activity">
    <reaction evidence="6">
        <text>a 1,2-diacyl-sn-glycero-3-phosphocholine + H2O = a 1-acyl-sn-glycero-3-phosphocholine + a fatty acid + H(+)</text>
        <dbReference type="Rhea" id="RHEA:15801"/>
        <dbReference type="ChEBI" id="CHEBI:15377"/>
        <dbReference type="ChEBI" id="CHEBI:15378"/>
        <dbReference type="ChEBI" id="CHEBI:28868"/>
        <dbReference type="ChEBI" id="CHEBI:57643"/>
        <dbReference type="ChEBI" id="CHEBI:58168"/>
        <dbReference type="EC" id="3.1.1.4"/>
    </reaction>
    <physiologicalReaction direction="left-to-right" evidence="6">
        <dbReference type="Rhea" id="RHEA:15802"/>
    </physiologicalReaction>
</comment>
<dbReference type="OrthoDB" id="10021675at2759"/>
<dbReference type="GeneID" id="9943988"/>
<dbReference type="Pfam" id="PF01734">
    <property type="entry name" value="Patatin"/>
    <property type="match status" value="1"/>
</dbReference>
<dbReference type="Gene3D" id="3.40.1090.10">
    <property type="entry name" value="Cytosolic phospholipase A2 catalytic domain"/>
    <property type="match status" value="1"/>
</dbReference>
<dbReference type="SMART" id="SM00248">
    <property type="entry name" value="ANK"/>
    <property type="match status" value="7"/>
</dbReference>
<protein>
    <recommendedName>
        <fullName evidence="1">phospholipase A2</fullName>
        <ecNumber evidence="1">3.1.1.4</ecNumber>
    </recommendedName>
</protein>
<feature type="repeat" description="ANK" evidence="7">
    <location>
        <begin position="177"/>
        <end position="209"/>
    </location>
</feature>
<feature type="short sequence motif" description="GXGXXG" evidence="8">
    <location>
        <begin position="480"/>
        <end position="485"/>
    </location>
</feature>
<evidence type="ECO:0000256" key="2">
    <source>
        <dbReference type="ARBA" id="ARBA00022737"/>
    </source>
</evidence>
<evidence type="ECO:0000256" key="5">
    <source>
        <dbReference type="ARBA" id="ARBA00023098"/>
    </source>
</evidence>
<dbReference type="InterPro" id="IPR036770">
    <property type="entry name" value="Ankyrin_rpt-contain_sf"/>
</dbReference>
<feature type="active site" description="Nucleophile" evidence="8">
    <location>
        <position position="514"/>
    </location>
</feature>
<proteinExistence type="predicted"/>
<dbReference type="Gene3D" id="1.25.40.20">
    <property type="entry name" value="Ankyrin repeat-containing domain"/>
    <property type="match status" value="2"/>
</dbReference>
<sequence length="814" mass="90545">MKKLKKLLKRRTMLSILKKVRDVAATQNCGAVVSACGRAVSAVLSSKPEKVEAINASKLRTFKKCDDFYTFALYVDKPRDGTYYVVYLPRTLKIWRTREHDEAESLRDQLNSLKLLVNILEKISSKLFEAELEQLRDSVIKNPKFNDIHHAAACNFPKVIVALCKNRPSMVNEVSLDGYYPLHIAVKNDAKEAVQVLLNLGAHTTEQDCHFRNAVHYGAENNIEILKLLAGAEDFWDAVDVIDKDGLSPLCLAIRSAKAKCVEFLLDADCSTGPFPGGSLAVMVAVAVSSPDLPKIVDLLLIRAPQFLVEEIDGSSTILHEKLEVKLLYHILGDLGDVININVRNNLGQTPLYCAIARNDLSQSFTFLTHNADVNIADYDGNTPLHVSSKDGNVTLVKLLLCFGASVQLKNSRGETALVVGRSNTEIMECLKLFAYPPSTIRPVLGNVLSDLMQERAIEERDRMTPEQRQRLVNVISFDGGGIRGLVLLQILMHIEKLLGHSVMKHFQWLCGTSTGAVIALGLTKGYSLKHCQSLYLRMKDELFGGRRPYSEKVIEGILCENFGEKTTMAQLTSKKVIVTASCVRRNPPQLKLFRNYTLPVSKAENEALGFDDPCENLIWKCARYSSAAPMFFTPKDNFVDGGLISNNPTLDLMSDIHTYNAACMKAEKETVHIGCIVSLGTGQAPPEELGSMRWNFGLPGGFAEGVSMFEDLISLKNLLVEQVTVSNGPCVTRARSWAHDQSIPFFRFSPPLASHVELDENRNEVIVGLLWDTEVKMIKDAVNKLQTELQDELDELSSILWHQITTILIRLKS</sequence>
<dbReference type="GO" id="GO:0016042">
    <property type="term" value="P:lipid catabolic process"/>
    <property type="evidence" value="ECO:0007669"/>
    <property type="project" value="UniProtKB-UniRule"/>
</dbReference>
<keyword evidence="3 8" id="KW-0378">Hydrolase</keyword>
<organism evidence="10">
    <name type="scientific">Loa loa</name>
    <name type="common">Eye worm</name>
    <name type="synonym">Filaria loa</name>
    <dbReference type="NCBI Taxonomy" id="7209"/>
    <lineage>
        <taxon>Eukaryota</taxon>
        <taxon>Metazoa</taxon>
        <taxon>Ecdysozoa</taxon>
        <taxon>Nematoda</taxon>
        <taxon>Chromadorea</taxon>
        <taxon>Rhabditida</taxon>
        <taxon>Spirurina</taxon>
        <taxon>Spiruromorpha</taxon>
        <taxon>Filarioidea</taxon>
        <taxon>Onchocercidae</taxon>
        <taxon>Loa</taxon>
    </lineage>
</organism>
<dbReference type="EMBL" id="JH712263">
    <property type="protein sequence ID" value="EFO21912.2"/>
    <property type="molecule type" value="Genomic_DNA"/>
</dbReference>
<dbReference type="PROSITE" id="PS51635">
    <property type="entry name" value="PNPLA"/>
    <property type="match status" value="1"/>
</dbReference>
<dbReference type="AlphaFoldDB" id="A0A1S0TY53"/>
<feature type="repeat" description="ANK" evidence="7">
    <location>
        <begin position="380"/>
        <end position="412"/>
    </location>
</feature>
<keyword evidence="5 8" id="KW-0443">Lipid metabolism</keyword>
<dbReference type="Pfam" id="PF12796">
    <property type="entry name" value="Ank_2"/>
    <property type="match status" value="2"/>
</dbReference>
<evidence type="ECO:0000256" key="1">
    <source>
        <dbReference type="ARBA" id="ARBA00013278"/>
    </source>
</evidence>
<dbReference type="KEGG" id="loa:LOAG_06574"/>
<accession>A0A1S0TY53</accession>
<dbReference type="PANTHER" id="PTHR24139">
    <property type="entry name" value="CALCIUM-INDEPENDENT PHOSPHOLIPASE A2"/>
    <property type="match status" value="1"/>
</dbReference>